<dbReference type="Proteomes" id="UP000183085">
    <property type="component" value="Unassembled WGS sequence"/>
</dbReference>
<reference evidence="1 2" key="1">
    <citation type="journal article" date="2016" name="Environ. Microbiol.">
        <title>Genomic resolution of a cold subsurface aquifer community provides metabolic insights for novel microbes adapted to high CO concentrations.</title>
        <authorList>
            <person name="Probst A.J."/>
            <person name="Castelle C.J."/>
            <person name="Singh A."/>
            <person name="Brown C.T."/>
            <person name="Anantharaman K."/>
            <person name="Sharon I."/>
            <person name="Hug L.A."/>
            <person name="Burstein D."/>
            <person name="Emerson J.B."/>
            <person name="Thomas B.C."/>
            <person name="Banfield J.F."/>
        </authorList>
    </citation>
    <scope>NUCLEOTIDE SEQUENCE [LARGE SCALE GENOMIC DNA]</scope>
    <source>
        <strain evidence="1">CG2_30_40_21</strain>
    </source>
</reference>
<dbReference type="InterPro" id="IPR029060">
    <property type="entry name" value="PIN-like_dom_sf"/>
</dbReference>
<gene>
    <name evidence="1" type="ORF">AUJ95_07315</name>
</gene>
<dbReference type="STRING" id="1817895.AUJ95_07315"/>
<dbReference type="EMBL" id="MNYI01000190">
    <property type="protein sequence ID" value="OIP38033.1"/>
    <property type="molecule type" value="Genomic_DNA"/>
</dbReference>
<sequence length="154" mass="17628">MINIRVYADTSVFGGIYDNNFQDESNEFFEEVKKNRFVLITSAVVQAEIEPAPEKVKIFFNDMIEFAEIVDISTEALYLRDAYLKAGIVTSKYSDDALHVALASVSNCSLIVSWNFKHIVHFEKIPLYNAINILNGYSKIKIFSPLEVIKYEEE</sequence>
<comment type="caution">
    <text evidence="1">The sequence shown here is derived from an EMBL/GenBank/DDBJ whole genome shotgun (WGS) entry which is preliminary data.</text>
</comment>
<accession>A0A1J5DPB0</accession>
<organism evidence="1 2">
    <name type="scientific">Candidatus Desantisbacteria bacterium CG2_30_40_21</name>
    <dbReference type="NCBI Taxonomy" id="1817895"/>
    <lineage>
        <taxon>Bacteria</taxon>
        <taxon>Candidatus Desantisiibacteriota</taxon>
    </lineage>
</organism>
<dbReference type="SUPFAM" id="SSF88723">
    <property type="entry name" value="PIN domain-like"/>
    <property type="match status" value="1"/>
</dbReference>
<protein>
    <submittedName>
        <fullName evidence="1">Uncharacterized protein</fullName>
    </submittedName>
</protein>
<dbReference type="CDD" id="cd18687">
    <property type="entry name" value="PIN_VapC-like"/>
    <property type="match status" value="1"/>
</dbReference>
<evidence type="ECO:0000313" key="1">
    <source>
        <dbReference type="EMBL" id="OIP38033.1"/>
    </source>
</evidence>
<name>A0A1J5DPB0_9BACT</name>
<dbReference type="AlphaFoldDB" id="A0A1J5DPB0"/>
<proteinExistence type="predicted"/>
<evidence type="ECO:0000313" key="2">
    <source>
        <dbReference type="Proteomes" id="UP000183085"/>
    </source>
</evidence>